<comment type="caution">
    <text evidence="2">The sequence shown here is derived from an EMBL/GenBank/DDBJ whole genome shotgun (WGS) entry which is preliminary data.</text>
</comment>
<evidence type="ECO:0000313" key="3">
    <source>
        <dbReference type="Proteomes" id="UP000747399"/>
    </source>
</evidence>
<protein>
    <recommendedName>
        <fullName evidence="4">Retrotransposon gag domain-containing protein</fullName>
    </recommendedName>
</protein>
<organism evidence="2 3">
    <name type="scientific">Volvox africanus</name>
    <dbReference type="NCBI Taxonomy" id="51714"/>
    <lineage>
        <taxon>Eukaryota</taxon>
        <taxon>Viridiplantae</taxon>
        <taxon>Chlorophyta</taxon>
        <taxon>core chlorophytes</taxon>
        <taxon>Chlorophyceae</taxon>
        <taxon>CS clade</taxon>
        <taxon>Chlamydomonadales</taxon>
        <taxon>Volvocaceae</taxon>
        <taxon>Volvox</taxon>
    </lineage>
</organism>
<keyword evidence="3" id="KW-1185">Reference proteome</keyword>
<feature type="compositionally biased region" description="Low complexity" evidence="1">
    <location>
        <begin position="175"/>
        <end position="187"/>
    </location>
</feature>
<feature type="region of interest" description="Disordered" evidence="1">
    <location>
        <begin position="119"/>
        <end position="215"/>
    </location>
</feature>
<feature type="non-terminal residue" evidence="2">
    <location>
        <position position="1"/>
    </location>
</feature>
<dbReference type="AlphaFoldDB" id="A0A8J4AW84"/>
<name>A0A8J4AW84_9CHLO</name>
<dbReference type="EMBL" id="BNCO01000004">
    <property type="protein sequence ID" value="GIL46500.1"/>
    <property type="molecule type" value="Genomic_DNA"/>
</dbReference>
<feature type="non-terminal residue" evidence="2">
    <location>
        <position position="264"/>
    </location>
</feature>
<proteinExistence type="predicted"/>
<evidence type="ECO:0008006" key="4">
    <source>
        <dbReference type="Google" id="ProtNLM"/>
    </source>
</evidence>
<reference evidence="2" key="1">
    <citation type="journal article" date="2021" name="Proc. Natl. Acad. Sci. U.S.A.">
        <title>Three genomes in the algal genus Volvox reveal the fate of a haploid sex-determining region after a transition to homothallism.</title>
        <authorList>
            <person name="Yamamoto K."/>
            <person name="Hamaji T."/>
            <person name="Kawai-Toyooka H."/>
            <person name="Matsuzaki R."/>
            <person name="Takahashi F."/>
            <person name="Nishimura Y."/>
            <person name="Kawachi M."/>
            <person name="Noguchi H."/>
            <person name="Minakuchi Y."/>
            <person name="Umen J.G."/>
            <person name="Toyoda A."/>
            <person name="Nozaki H."/>
        </authorList>
    </citation>
    <scope>NUCLEOTIDE SEQUENCE</scope>
    <source>
        <strain evidence="2">NIES-3780</strain>
    </source>
</reference>
<evidence type="ECO:0000256" key="1">
    <source>
        <dbReference type="SAM" id="MobiDB-lite"/>
    </source>
</evidence>
<gene>
    <name evidence="2" type="ORF">Vafri_3489</name>
</gene>
<accession>A0A8J4AW84</accession>
<feature type="compositionally biased region" description="Acidic residues" evidence="1">
    <location>
        <begin position="138"/>
        <end position="147"/>
    </location>
</feature>
<dbReference type="Proteomes" id="UP000747399">
    <property type="component" value="Unassembled WGS sequence"/>
</dbReference>
<evidence type="ECO:0000313" key="2">
    <source>
        <dbReference type="EMBL" id="GIL46500.1"/>
    </source>
</evidence>
<sequence length="264" mass="29115">DQWTTARENFTFDELTAALLARFAPEVQPRDVEARNALASGSYRMRSNETVPSYQSRFEALVTPIADLSEGDRIFWFQRGLSEALAGECATDLMGRKFQSYVDLVRFAHGAEMRILAKQGANRPAPRVHAMRLQDPTLDAEADDQETATDRRGPKAAAAAVRTDRGRGARGTSGAGRQRRSSGAGQSMDPVRGKRKGDSPSAAVVHKAGNGTKRQCTDDNWLSKWGCTRSELECRRRKGVCLRCASDHVTRECPLLPAYTLKLD</sequence>